<reference evidence="1" key="1">
    <citation type="submission" date="2020-05" db="EMBL/GenBank/DDBJ databases">
        <title>WGS assembly of Panicum virgatum.</title>
        <authorList>
            <person name="Lovell J.T."/>
            <person name="Jenkins J."/>
            <person name="Shu S."/>
            <person name="Juenger T.E."/>
            <person name="Schmutz J."/>
        </authorList>
    </citation>
    <scope>NUCLEOTIDE SEQUENCE</scope>
    <source>
        <strain evidence="1">AP13</strain>
    </source>
</reference>
<dbReference type="EMBL" id="CM029049">
    <property type="protein sequence ID" value="KAG2572020.1"/>
    <property type="molecule type" value="Genomic_DNA"/>
</dbReference>
<proteinExistence type="predicted"/>
<evidence type="ECO:0000313" key="1">
    <source>
        <dbReference type="EMBL" id="KAG2572020.1"/>
    </source>
</evidence>
<protein>
    <submittedName>
        <fullName evidence="1">Uncharacterized protein</fullName>
    </submittedName>
</protein>
<evidence type="ECO:0000313" key="2">
    <source>
        <dbReference type="Proteomes" id="UP000823388"/>
    </source>
</evidence>
<dbReference type="AlphaFoldDB" id="A0A8T0QDI6"/>
<comment type="caution">
    <text evidence="1">The sequence shown here is derived from an EMBL/GenBank/DDBJ whole genome shotgun (WGS) entry which is preliminary data.</text>
</comment>
<sequence length="108" mass="12269">MGASPDALCLYQTWFSEAIWFGLDWESLGSTLSAPLLWGIRFLLPLLAVFCFVPLRPSFPLSISDCGNSALVNCWTHIQHGMAWINTLNHTIFFYIDLEFWSGARQLL</sequence>
<gene>
    <name evidence="1" type="ORF">PVAP13_7KG144855</name>
</gene>
<accession>A0A8T0QDI6</accession>
<name>A0A8T0QDI6_PANVG</name>
<keyword evidence="2" id="KW-1185">Reference proteome</keyword>
<organism evidence="1 2">
    <name type="scientific">Panicum virgatum</name>
    <name type="common">Blackwell switchgrass</name>
    <dbReference type="NCBI Taxonomy" id="38727"/>
    <lineage>
        <taxon>Eukaryota</taxon>
        <taxon>Viridiplantae</taxon>
        <taxon>Streptophyta</taxon>
        <taxon>Embryophyta</taxon>
        <taxon>Tracheophyta</taxon>
        <taxon>Spermatophyta</taxon>
        <taxon>Magnoliopsida</taxon>
        <taxon>Liliopsida</taxon>
        <taxon>Poales</taxon>
        <taxon>Poaceae</taxon>
        <taxon>PACMAD clade</taxon>
        <taxon>Panicoideae</taxon>
        <taxon>Panicodae</taxon>
        <taxon>Paniceae</taxon>
        <taxon>Panicinae</taxon>
        <taxon>Panicum</taxon>
        <taxon>Panicum sect. Hiantes</taxon>
    </lineage>
</organism>
<dbReference type="Proteomes" id="UP000823388">
    <property type="component" value="Chromosome 7K"/>
</dbReference>